<dbReference type="PANTHER" id="PTHR35936:SF6">
    <property type="entry name" value="AMINO ACID ABC TRANSPORTER SUBSTRATE-BINDING PAAT FAMILY PROTEIN"/>
    <property type="match status" value="1"/>
</dbReference>
<feature type="chain" id="PRO_5046637899" evidence="2">
    <location>
        <begin position="27"/>
        <end position="259"/>
    </location>
</feature>
<feature type="domain" description="Solute-binding protein family 3/N-terminal" evidence="3">
    <location>
        <begin position="41"/>
        <end position="186"/>
    </location>
</feature>
<dbReference type="PANTHER" id="PTHR35936">
    <property type="entry name" value="MEMBRANE-BOUND LYTIC MUREIN TRANSGLYCOSYLASE F"/>
    <property type="match status" value="1"/>
</dbReference>
<gene>
    <name evidence="4" type="ORF">ACG01O_03105</name>
</gene>
<proteinExistence type="predicted"/>
<dbReference type="Pfam" id="PF00497">
    <property type="entry name" value="SBP_bac_3"/>
    <property type="match status" value="1"/>
</dbReference>
<sequence length="259" mass="28798">MSFRLVVSARWHLLVGCVALSSVWHAAHAESSPALTIEYRDKPPYSYTDNGHPAGFLMERVQRLLKRAGLKAQFVEVPVRRTLLRLQADQAALCSPGLYKLPEREVYARFTLPIHRDRPHVVLAHASVAAQIRALPRLSQLFADATLQPGRVDGVSYGKALDQGLAGAARPPLLAQLNPLQLARMVAAKRADYMLIDEEDLGWLRKEPEFAALPLVRVEFPDMPRGELRYIACSAQVPSTTLERLNQAIRDLLPETAGD</sequence>
<evidence type="ECO:0000256" key="1">
    <source>
        <dbReference type="ARBA" id="ARBA00022729"/>
    </source>
</evidence>
<keyword evidence="1 2" id="KW-0732">Signal</keyword>
<protein>
    <submittedName>
        <fullName evidence="4">Substrate-binding periplasmic protein</fullName>
    </submittedName>
</protein>
<dbReference type="InterPro" id="IPR001638">
    <property type="entry name" value="Solute-binding_3/MltF_N"/>
</dbReference>
<dbReference type="Gene3D" id="3.40.190.10">
    <property type="entry name" value="Periplasmic binding protein-like II"/>
    <property type="match status" value="2"/>
</dbReference>
<evidence type="ECO:0000313" key="4">
    <source>
        <dbReference type="EMBL" id="MFG6465591.1"/>
    </source>
</evidence>
<dbReference type="Proteomes" id="UP001606303">
    <property type="component" value="Unassembled WGS sequence"/>
</dbReference>
<evidence type="ECO:0000259" key="3">
    <source>
        <dbReference type="Pfam" id="PF00497"/>
    </source>
</evidence>
<name>A0ABW7GUF8_9BURK</name>
<dbReference type="EMBL" id="JBIGIB010000001">
    <property type="protein sequence ID" value="MFG6465591.1"/>
    <property type="molecule type" value="Genomic_DNA"/>
</dbReference>
<evidence type="ECO:0000313" key="5">
    <source>
        <dbReference type="Proteomes" id="UP001606303"/>
    </source>
</evidence>
<dbReference type="RefSeq" id="WP_394381289.1">
    <property type="nucleotide sequence ID" value="NZ_JBIGIB010000001.1"/>
</dbReference>
<reference evidence="4 5" key="1">
    <citation type="submission" date="2024-08" db="EMBL/GenBank/DDBJ databases">
        <authorList>
            <person name="Lu H."/>
        </authorList>
    </citation>
    <scope>NUCLEOTIDE SEQUENCE [LARGE SCALE GENOMIC DNA]</scope>
    <source>
        <strain evidence="4 5">BYS87W</strain>
    </source>
</reference>
<evidence type="ECO:0000256" key="2">
    <source>
        <dbReference type="SAM" id="SignalP"/>
    </source>
</evidence>
<feature type="signal peptide" evidence="2">
    <location>
        <begin position="1"/>
        <end position="26"/>
    </location>
</feature>
<accession>A0ABW7GUF8</accession>
<keyword evidence="5" id="KW-1185">Reference proteome</keyword>
<organism evidence="4 5">
    <name type="scientific">Pelomonas baiyunensis</name>
    <dbReference type="NCBI Taxonomy" id="3299026"/>
    <lineage>
        <taxon>Bacteria</taxon>
        <taxon>Pseudomonadati</taxon>
        <taxon>Pseudomonadota</taxon>
        <taxon>Betaproteobacteria</taxon>
        <taxon>Burkholderiales</taxon>
        <taxon>Sphaerotilaceae</taxon>
        <taxon>Roseateles</taxon>
    </lineage>
</organism>
<dbReference type="SUPFAM" id="SSF53850">
    <property type="entry name" value="Periplasmic binding protein-like II"/>
    <property type="match status" value="1"/>
</dbReference>
<comment type="caution">
    <text evidence="4">The sequence shown here is derived from an EMBL/GenBank/DDBJ whole genome shotgun (WGS) entry which is preliminary data.</text>
</comment>